<dbReference type="SUPFAM" id="SSF141868">
    <property type="entry name" value="EAL domain-like"/>
    <property type="match status" value="1"/>
</dbReference>
<evidence type="ECO:0000259" key="1">
    <source>
        <dbReference type="PROSITE" id="PS50883"/>
    </source>
</evidence>
<keyword evidence="3" id="KW-1185">Reference proteome</keyword>
<comment type="caution">
    <text evidence="2">The sequence shown here is derived from an EMBL/GenBank/DDBJ whole genome shotgun (WGS) entry which is preliminary data.</text>
</comment>
<dbReference type="InterPro" id="IPR001633">
    <property type="entry name" value="EAL_dom"/>
</dbReference>
<name>A0A323TD73_9BACI</name>
<dbReference type="OrthoDB" id="9759607at2"/>
<dbReference type="Gene3D" id="3.20.20.450">
    <property type="entry name" value="EAL domain"/>
    <property type="match status" value="1"/>
</dbReference>
<dbReference type="PANTHER" id="PTHR33121:SF70">
    <property type="entry name" value="SIGNALING PROTEIN YKOW"/>
    <property type="match status" value="1"/>
</dbReference>
<dbReference type="Pfam" id="PF00563">
    <property type="entry name" value="EAL"/>
    <property type="match status" value="1"/>
</dbReference>
<organism evidence="2 3">
    <name type="scientific">Salipaludibacillus keqinensis</name>
    <dbReference type="NCBI Taxonomy" id="2045207"/>
    <lineage>
        <taxon>Bacteria</taxon>
        <taxon>Bacillati</taxon>
        <taxon>Bacillota</taxon>
        <taxon>Bacilli</taxon>
        <taxon>Bacillales</taxon>
        <taxon>Bacillaceae</taxon>
    </lineage>
</organism>
<dbReference type="Proteomes" id="UP000248214">
    <property type="component" value="Unassembled WGS sequence"/>
</dbReference>
<evidence type="ECO:0000313" key="2">
    <source>
        <dbReference type="EMBL" id="PYZ92710.1"/>
    </source>
</evidence>
<dbReference type="PROSITE" id="PS50883">
    <property type="entry name" value="EAL"/>
    <property type="match status" value="1"/>
</dbReference>
<feature type="domain" description="EAL" evidence="1">
    <location>
        <begin position="1"/>
        <end position="123"/>
    </location>
</feature>
<dbReference type="CDD" id="cd01948">
    <property type="entry name" value="EAL"/>
    <property type="match status" value="1"/>
</dbReference>
<dbReference type="EMBL" id="PDOD01000003">
    <property type="protein sequence ID" value="PYZ92710.1"/>
    <property type="molecule type" value="Genomic_DNA"/>
</dbReference>
<dbReference type="AlphaFoldDB" id="A0A323TD73"/>
<dbReference type="PANTHER" id="PTHR33121">
    <property type="entry name" value="CYCLIC DI-GMP PHOSPHODIESTERASE PDEF"/>
    <property type="match status" value="1"/>
</dbReference>
<dbReference type="InterPro" id="IPR050706">
    <property type="entry name" value="Cyclic-di-GMP_PDE-like"/>
</dbReference>
<protein>
    <recommendedName>
        <fullName evidence="1">EAL domain-containing protein</fullName>
    </recommendedName>
</protein>
<sequence>MTIDVEYAQEIIQQFRQMNVNISIDDFGTGYSSLYYLKKFALTQLKIDQSFVRDIFIDKSTQDIVITIISMAHHLDIEVIAEGVETKEQLDFLKRHGCDEAQGYYFYKPMPAEELNEILKAPIHK</sequence>
<dbReference type="GO" id="GO:0071111">
    <property type="term" value="F:cyclic-guanylate-specific phosphodiesterase activity"/>
    <property type="evidence" value="ECO:0007669"/>
    <property type="project" value="InterPro"/>
</dbReference>
<gene>
    <name evidence="2" type="ORF">CR194_13720</name>
</gene>
<evidence type="ECO:0000313" key="3">
    <source>
        <dbReference type="Proteomes" id="UP000248214"/>
    </source>
</evidence>
<dbReference type="InterPro" id="IPR035919">
    <property type="entry name" value="EAL_sf"/>
</dbReference>
<dbReference type="SMART" id="SM00052">
    <property type="entry name" value="EAL"/>
    <property type="match status" value="1"/>
</dbReference>
<accession>A0A323TD73</accession>
<proteinExistence type="predicted"/>
<reference evidence="2 3" key="1">
    <citation type="submission" date="2017-10" db="EMBL/GenBank/DDBJ databases">
        <title>Bacillus sp. nov., a halophilic bacterium isolated from a Keqin Lake.</title>
        <authorList>
            <person name="Wang H."/>
        </authorList>
    </citation>
    <scope>NUCLEOTIDE SEQUENCE [LARGE SCALE GENOMIC DNA]</scope>
    <source>
        <strain evidence="2 3">KQ-12</strain>
    </source>
</reference>